<evidence type="ECO:0000313" key="3">
    <source>
        <dbReference type="Proteomes" id="UP000507470"/>
    </source>
</evidence>
<sequence length="225" mass="25907">MPHNVHVQFGDYHTGNETDIVRPQDITVEVNVERQPKEDSDSMPSTSAVNTTKDDKNEKTTITQITNVMINGHDRSKIFYLILGGTIDITVHEVTPEGNLKEIHQACGGVWGCNTINKEFNHLLSQIFGDDVMSTFQTDNRLEYFEIMNEIERKKISYTEERGKERIRISSLIDYYKQLKGVEIKNILKATKFKDKVKFDRDKVSFNKELLQSLFDKSVAFLSII</sequence>
<organism evidence="2 3">
    <name type="scientific">Mytilus coruscus</name>
    <name type="common">Sea mussel</name>
    <dbReference type="NCBI Taxonomy" id="42192"/>
    <lineage>
        <taxon>Eukaryota</taxon>
        <taxon>Metazoa</taxon>
        <taxon>Spiralia</taxon>
        <taxon>Lophotrochozoa</taxon>
        <taxon>Mollusca</taxon>
        <taxon>Bivalvia</taxon>
        <taxon>Autobranchia</taxon>
        <taxon>Pteriomorphia</taxon>
        <taxon>Mytilida</taxon>
        <taxon>Mytiloidea</taxon>
        <taxon>Mytilidae</taxon>
        <taxon>Mytilinae</taxon>
        <taxon>Mytilus</taxon>
    </lineage>
</organism>
<dbReference type="PANTHER" id="PTHR14187:SF5">
    <property type="entry name" value="HEAT SHOCK 70 KDA PROTEIN 12A"/>
    <property type="match status" value="1"/>
</dbReference>
<reference evidence="2 3" key="1">
    <citation type="submission" date="2020-06" db="EMBL/GenBank/DDBJ databases">
        <authorList>
            <person name="Li R."/>
            <person name="Bekaert M."/>
        </authorList>
    </citation>
    <scope>NUCLEOTIDE SEQUENCE [LARGE SCALE GENOMIC DNA]</scope>
    <source>
        <strain evidence="3">wild</strain>
    </source>
</reference>
<proteinExistence type="predicted"/>
<keyword evidence="3" id="KW-1185">Reference proteome</keyword>
<feature type="region of interest" description="Disordered" evidence="1">
    <location>
        <begin position="33"/>
        <end position="57"/>
    </location>
</feature>
<dbReference type="Proteomes" id="UP000507470">
    <property type="component" value="Unassembled WGS sequence"/>
</dbReference>
<dbReference type="AlphaFoldDB" id="A0A6J8ALJ7"/>
<accession>A0A6J8ALJ7</accession>
<protein>
    <submittedName>
        <fullName evidence="2">Uncharacterized protein</fullName>
    </submittedName>
</protein>
<gene>
    <name evidence="2" type="ORF">MCOR_8846</name>
</gene>
<dbReference type="OrthoDB" id="6157117at2759"/>
<evidence type="ECO:0000256" key="1">
    <source>
        <dbReference type="SAM" id="MobiDB-lite"/>
    </source>
</evidence>
<evidence type="ECO:0000313" key="2">
    <source>
        <dbReference type="EMBL" id="CAC5369765.1"/>
    </source>
</evidence>
<dbReference type="EMBL" id="CACVKT020001611">
    <property type="protein sequence ID" value="CAC5369765.1"/>
    <property type="molecule type" value="Genomic_DNA"/>
</dbReference>
<dbReference type="PANTHER" id="PTHR14187">
    <property type="entry name" value="ALPHA KINASE/ELONGATION FACTOR 2 KINASE"/>
    <property type="match status" value="1"/>
</dbReference>
<name>A0A6J8ALJ7_MYTCO</name>